<protein>
    <submittedName>
        <fullName evidence="1">Uncharacterized protein</fullName>
    </submittedName>
</protein>
<proteinExistence type="predicted"/>
<comment type="caution">
    <text evidence="1">The sequence shown here is derived from an EMBL/GenBank/DDBJ whole genome shotgun (WGS) entry which is preliminary data.</text>
</comment>
<organism evidence="1 2">
    <name type="scientific">Xylaria curta</name>
    <dbReference type="NCBI Taxonomy" id="42375"/>
    <lineage>
        <taxon>Eukaryota</taxon>
        <taxon>Fungi</taxon>
        <taxon>Dikarya</taxon>
        <taxon>Ascomycota</taxon>
        <taxon>Pezizomycotina</taxon>
        <taxon>Sordariomycetes</taxon>
        <taxon>Xylariomycetidae</taxon>
        <taxon>Xylariales</taxon>
        <taxon>Xylariaceae</taxon>
        <taxon>Xylaria</taxon>
    </lineage>
</organism>
<sequence>MATFAQSSVLTIEYRPLADSSNNIRLLRFKDPGPLNLYMELQECRLTEVNKRFIAISHRWGSLTKPLKINERAYVIPQGLMQLLCQLQHEEASWKKIVPSFEGFWIDAICNNQDDSDQNKAEKENQLRLMSRIYQSAASSLVVLGDGGYDNVLQVAMSYLGNGSARHLDLQLQTQSSNQLSTFNFPLVLRSLEELFCLPYFSRVWILQEVILSESILVLYGSRIVEWKELQTLCSKIYGLSLPFVRLSTEHRNWVGRMMGTPAYAVICEWGAFRINPRKQSIVYLIDRFCTWRSTEYEDRVLGFAGLCYEKLPTGEADKTRLYHNIVSQVNQQRNNNAVVEGFSDFSRLLWRLLKCPGPPPPIIPKSLIEPVTAPWSTRPPPPTPAQIAPPPMLLSNARAPLDKPSPIGIGHQTVCFTLPGPLNQQFKPHAVNRPPATHAPMRPPPAWGASAANRGPIG</sequence>
<evidence type="ECO:0000313" key="1">
    <source>
        <dbReference type="EMBL" id="KAJ2972432.1"/>
    </source>
</evidence>
<gene>
    <name evidence="1" type="ORF">NUW58_g9186</name>
</gene>
<accession>A0ACC1MZK2</accession>
<evidence type="ECO:0000313" key="2">
    <source>
        <dbReference type="Proteomes" id="UP001143856"/>
    </source>
</evidence>
<dbReference type="EMBL" id="JAPDGR010003164">
    <property type="protein sequence ID" value="KAJ2972432.1"/>
    <property type="molecule type" value="Genomic_DNA"/>
</dbReference>
<reference evidence="1" key="1">
    <citation type="submission" date="2022-10" db="EMBL/GenBank/DDBJ databases">
        <title>Genome Sequence of Xylaria curta.</title>
        <authorList>
            <person name="Buettner E."/>
        </authorList>
    </citation>
    <scope>NUCLEOTIDE SEQUENCE</scope>
    <source>
        <strain evidence="1">Babe10</strain>
    </source>
</reference>
<keyword evidence="2" id="KW-1185">Reference proteome</keyword>
<name>A0ACC1MZK2_9PEZI</name>
<dbReference type="Proteomes" id="UP001143856">
    <property type="component" value="Unassembled WGS sequence"/>
</dbReference>